<dbReference type="EMBL" id="JAARRM010000006">
    <property type="protein sequence ID" value="MBC1522337.1"/>
    <property type="molecule type" value="Genomic_DNA"/>
</dbReference>
<keyword evidence="10 14" id="KW-0472">Membrane</keyword>
<evidence type="ECO:0000256" key="10">
    <source>
        <dbReference type="ARBA" id="ARBA00023136"/>
    </source>
</evidence>
<evidence type="ECO:0000256" key="13">
    <source>
        <dbReference type="SAM" id="Coils"/>
    </source>
</evidence>
<dbReference type="GO" id="GO:0015252">
    <property type="term" value="F:proton channel activity"/>
    <property type="evidence" value="ECO:0007669"/>
    <property type="project" value="InterPro"/>
</dbReference>
<keyword evidence="9" id="KW-0406">Ion transport</keyword>
<name>A0A841ZS17_9LIST</name>
<proteinExistence type="inferred from homology"/>
<evidence type="ECO:0000256" key="12">
    <source>
        <dbReference type="ARBA" id="ARBA00034430"/>
    </source>
</evidence>
<reference evidence="15 16" key="1">
    <citation type="submission" date="2020-03" db="EMBL/GenBank/DDBJ databases">
        <title>Soil Listeria distribution.</title>
        <authorList>
            <person name="Liao J."/>
            <person name="Wiedmann M."/>
        </authorList>
    </citation>
    <scope>NUCLEOTIDE SEQUENCE [LARGE SCALE GENOMIC DNA]</scope>
    <source>
        <strain evidence="15 16">FSL L7-1507</strain>
    </source>
</reference>
<organism evidence="15 16">
    <name type="scientific">Listeria aquatica</name>
    <dbReference type="NCBI Taxonomy" id="1494960"/>
    <lineage>
        <taxon>Bacteria</taxon>
        <taxon>Bacillati</taxon>
        <taxon>Bacillota</taxon>
        <taxon>Bacilli</taxon>
        <taxon>Bacillales</taxon>
        <taxon>Listeriaceae</taxon>
        <taxon>Listeria</taxon>
    </lineage>
</organism>
<keyword evidence="5 14" id="KW-0812">Transmembrane</keyword>
<evidence type="ECO:0000256" key="2">
    <source>
        <dbReference type="ARBA" id="ARBA00006920"/>
    </source>
</evidence>
<feature type="transmembrane region" description="Helical" evidence="14">
    <location>
        <begin position="70"/>
        <end position="92"/>
    </location>
</feature>
<comment type="subcellular location">
    <subcellularLocation>
        <location evidence="1">Membrane</location>
        <topology evidence="1">Multi-pass membrane protein</topology>
    </subcellularLocation>
</comment>
<evidence type="ECO:0000256" key="4">
    <source>
        <dbReference type="ARBA" id="ARBA00022538"/>
    </source>
</evidence>
<dbReference type="InterPro" id="IPR010617">
    <property type="entry name" value="TMEM175-like"/>
</dbReference>
<keyword evidence="8 14" id="KW-1133">Transmembrane helix</keyword>
<dbReference type="AlphaFoldDB" id="A0A841ZS17"/>
<evidence type="ECO:0000313" key="16">
    <source>
        <dbReference type="Proteomes" id="UP000559885"/>
    </source>
</evidence>
<keyword evidence="7" id="KW-0630">Potassium</keyword>
<keyword evidence="4" id="KW-0633">Potassium transport</keyword>
<evidence type="ECO:0000256" key="9">
    <source>
        <dbReference type="ARBA" id="ARBA00023065"/>
    </source>
</evidence>
<dbReference type="PANTHER" id="PTHR31462">
    <property type="entry name" value="ENDOSOMAL/LYSOSOMAL POTASSIUM CHANNEL TMEM175"/>
    <property type="match status" value="1"/>
</dbReference>
<comment type="similarity">
    <text evidence="2">Belongs to the TMEM175 family.</text>
</comment>
<dbReference type="GO" id="GO:0005267">
    <property type="term" value="F:potassium channel activity"/>
    <property type="evidence" value="ECO:0007669"/>
    <property type="project" value="UniProtKB-KW"/>
</dbReference>
<dbReference type="GO" id="GO:0016020">
    <property type="term" value="C:membrane"/>
    <property type="evidence" value="ECO:0007669"/>
    <property type="project" value="UniProtKB-SubCell"/>
</dbReference>
<sequence>MKERITLFSDAIFAIILTIMVIELPINLTSSGEIIIIDLISAIGIYFISFCFVAGIWFQTANAFNQVEKVRNLDLVVYLLLLFFLSLIPSTTKLLIEDTSVQTMLIYGILNLIIMLFLKCLIYSLTLQSTTNAKLKKRYKKEQIAQGLVTLFLRVLLIIFSIYFIKAALIIYLIIPILSFLSNIVEHEEDRFVSSLDESEQVQYYQNRNKLWGNQMRRYSQLLREALKNSEPDRWQSIIEEWQNQIDKEIQSRKETMEKSHDPGKLEYEIQQLQRQKERIERQKEQLTRHRKSRK</sequence>
<evidence type="ECO:0000256" key="8">
    <source>
        <dbReference type="ARBA" id="ARBA00022989"/>
    </source>
</evidence>
<feature type="transmembrane region" description="Helical" evidence="14">
    <location>
        <begin position="104"/>
        <end position="127"/>
    </location>
</feature>
<evidence type="ECO:0000256" key="6">
    <source>
        <dbReference type="ARBA" id="ARBA00022826"/>
    </source>
</evidence>
<evidence type="ECO:0000256" key="5">
    <source>
        <dbReference type="ARBA" id="ARBA00022692"/>
    </source>
</evidence>
<feature type="transmembrane region" description="Helical" evidence="14">
    <location>
        <begin position="34"/>
        <end position="58"/>
    </location>
</feature>
<feature type="coiled-coil region" evidence="13">
    <location>
        <begin position="239"/>
        <end position="293"/>
    </location>
</feature>
<protein>
    <submittedName>
        <fullName evidence="15">DUF1211 domain-containing protein</fullName>
    </submittedName>
</protein>
<dbReference type="Pfam" id="PF06736">
    <property type="entry name" value="TMEM175"/>
    <property type="match status" value="1"/>
</dbReference>
<accession>A0A841ZS17</accession>
<feature type="transmembrane region" description="Helical" evidence="14">
    <location>
        <begin position="148"/>
        <end position="175"/>
    </location>
</feature>
<evidence type="ECO:0000256" key="1">
    <source>
        <dbReference type="ARBA" id="ARBA00004141"/>
    </source>
</evidence>
<evidence type="ECO:0000256" key="3">
    <source>
        <dbReference type="ARBA" id="ARBA00022448"/>
    </source>
</evidence>
<dbReference type="Proteomes" id="UP000559885">
    <property type="component" value="Unassembled WGS sequence"/>
</dbReference>
<keyword evidence="13" id="KW-0175">Coiled coil</keyword>
<evidence type="ECO:0000313" key="15">
    <source>
        <dbReference type="EMBL" id="MBC1522337.1"/>
    </source>
</evidence>
<dbReference type="PANTHER" id="PTHR31462:SF5">
    <property type="entry name" value="ENDOSOMAL_LYSOSOMAL PROTON CHANNEL TMEM175"/>
    <property type="match status" value="1"/>
</dbReference>
<dbReference type="RefSeq" id="WP_185374835.1">
    <property type="nucleotide sequence ID" value="NZ_JAARRM010000006.1"/>
</dbReference>
<keyword evidence="3" id="KW-0813">Transport</keyword>
<evidence type="ECO:0000256" key="7">
    <source>
        <dbReference type="ARBA" id="ARBA00022958"/>
    </source>
</evidence>
<keyword evidence="6" id="KW-0631">Potassium channel</keyword>
<evidence type="ECO:0000256" key="11">
    <source>
        <dbReference type="ARBA" id="ARBA00023303"/>
    </source>
</evidence>
<feature type="transmembrane region" description="Helical" evidence="14">
    <location>
        <begin position="7"/>
        <end position="28"/>
    </location>
</feature>
<evidence type="ECO:0000256" key="14">
    <source>
        <dbReference type="SAM" id="Phobius"/>
    </source>
</evidence>
<keyword evidence="11" id="KW-0407">Ion channel</keyword>
<comment type="caution">
    <text evidence="15">The sequence shown here is derived from an EMBL/GenBank/DDBJ whole genome shotgun (WGS) entry which is preliminary data.</text>
</comment>
<comment type="catalytic activity">
    <reaction evidence="12">
        <text>K(+)(in) = K(+)(out)</text>
        <dbReference type="Rhea" id="RHEA:29463"/>
        <dbReference type="ChEBI" id="CHEBI:29103"/>
    </reaction>
</comment>
<gene>
    <name evidence="15" type="ORF">HB912_11835</name>
</gene>